<accession>A0A4Y9F2H0</accession>
<dbReference type="AlphaFoldDB" id="A0A4Y9F2H0"/>
<comment type="caution">
    <text evidence="2">The sequence shown here is derived from an EMBL/GenBank/DDBJ whole genome shotgun (WGS) entry which is preliminary data.</text>
</comment>
<dbReference type="Proteomes" id="UP000297951">
    <property type="component" value="Unassembled WGS sequence"/>
</dbReference>
<evidence type="ECO:0008006" key="4">
    <source>
        <dbReference type="Google" id="ProtNLM"/>
    </source>
</evidence>
<feature type="signal peptide" evidence="1">
    <location>
        <begin position="1"/>
        <end position="29"/>
    </location>
</feature>
<evidence type="ECO:0000313" key="2">
    <source>
        <dbReference type="EMBL" id="TFU19313.1"/>
    </source>
</evidence>
<proteinExistence type="predicted"/>
<dbReference type="OrthoDB" id="10019006at2"/>
<keyword evidence="1" id="KW-0732">Signal</keyword>
<sequence>MKKFSAGVIPSIAFVITGSILLTSSPAHAFDMNPVSNFVASSAHSQPLVTGENVEKFESELEEFFTEVVYETESGWEVDYTKADKFNLKSSELVEIRNFLNALYEAPESTLERLHRESSPRLVSPQYQVGSDEYVRCVLNATGLGAFVGAAGGGGSQLKYLMVTKNWKEVAWVLARLVGVNALKGGVAGFAVTLAGAGAWCATKWAI</sequence>
<name>A0A4Y9F2H0_9MICC</name>
<evidence type="ECO:0000256" key="1">
    <source>
        <dbReference type="SAM" id="SignalP"/>
    </source>
</evidence>
<organism evidence="2 3">
    <name type="scientific">Rothia nasimurium</name>
    <dbReference type="NCBI Taxonomy" id="85336"/>
    <lineage>
        <taxon>Bacteria</taxon>
        <taxon>Bacillati</taxon>
        <taxon>Actinomycetota</taxon>
        <taxon>Actinomycetes</taxon>
        <taxon>Micrococcales</taxon>
        <taxon>Micrococcaceae</taxon>
        <taxon>Rothia</taxon>
    </lineage>
</organism>
<dbReference type="EMBL" id="SPQC01000089">
    <property type="protein sequence ID" value="TFU19313.1"/>
    <property type="molecule type" value="Genomic_DNA"/>
</dbReference>
<gene>
    <name evidence="2" type="ORF">E4U03_12475</name>
</gene>
<evidence type="ECO:0000313" key="3">
    <source>
        <dbReference type="Proteomes" id="UP000297951"/>
    </source>
</evidence>
<reference evidence="2 3" key="1">
    <citation type="submission" date="2019-03" db="EMBL/GenBank/DDBJ databases">
        <title>Diversity of the mouse oral microbiome.</title>
        <authorList>
            <person name="Joseph S."/>
            <person name="Aduse-Opoku J."/>
            <person name="Curtis M."/>
            <person name="Wade W."/>
            <person name="Hashim A."/>
        </authorList>
    </citation>
    <scope>NUCLEOTIDE SEQUENCE [LARGE SCALE GENOMIC DNA]</scope>
    <source>
        <strain evidence="3">irhom_31</strain>
    </source>
</reference>
<protein>
    <recommendedName>
        <fullName evidence="4">Secreted protein</fullName>
    </recommendedName>
</protein>
<feature type="chain" id="PRO_5021428474" description="Secreted protein" evidence="1">
    <location>
        <begin position="30"/>
        <end position="207"/>
    </location>
</feature>
<dbReference type="RefSeq" id="WP_135014044.1">
    <property type="nucleotide sequence ID" value="NZ_JADGLK010000089.1"/>
</dbReference>